<evidence type="ECO:0000256" key="2">
    <source>
        <dbReference type="SAM" id="Phobius"/>
    </source>
</evidence>
<reference evidence="4" key="1">
    <citation type="submission" date="2020-12" db="EMBL/GenBank/DDBJ databases">
        <title>Hymenobacter sp.</title>
        <authorList>
            <person name="Kim M.K."/>
        </authorList>
    </citation>
    <scope>NUCLEOTIDE SEQUENCE [LARGE SCALE GENOMIC DNA]</scope>
    <source>
        <strain evidence="4">BT325</strain>
    </source>
</reference>
<evidence type="ECO:0008006" key="5">
    <source>
        <dbReference type="Google" id="ProtNLM"/>
    </source>
</evidence>
<proteinExistence type="predicted"/>
<evidence type="ECO:0000256" key="1">
    <source>
        <dbReference type="SAM" id="Coils"/>
    </source>
</evidence>
<feature type="transmembrane region" description="Helical" evidence="2">
    <location>
        <begin position="45"/>
        <end position="65"/>
    </location>
</feature>
<sequence>MRVFVNQIAVAGWKLIEPRLDAILASPRTLRIAIMLGSFLMIVKWPVLSGLLLWGSVIWAVPLLISDRREAVRLRAACQSTEAQAEALRSALIFAQGQISHLEQQLQEAKERQGREGKGHPVFRRVGLDEAAPDFVIRAVHKAYRKALHPDGKSQQHRVEADRRFREMEQVFSEIRRLQEWATA</sequence>
<keyword evidence="2" id="KW-0812">Transmembrane</keyword>
<keyword evidence="2" id="KW-0472">Membrane</keyword>
<dbReference type="RefSeq" id="WP_199046009.1">
    <property type="nucleotide sequence ID" value="NZ_JAELXT010000001.1"/>
</dbReference>
<evidence type="ECO:0000313" key="3">
    <source>
        <dbReference type="EMBL" id="MBJ6124038.1"/>
    </source>
</evidence>
<evidence type="ECO:0000313" key="4">
    <source>
        <dbReference type="Proteomes" id="UP000620670"/>
    </source>
</evidence>
<keyword evidence="4" id="KW-1185">Reference proteome</keyword>
<keyword evidence="2" id="KW-1133">Transmembrane helix</keyword>
<accession>A0ABS0XWA5</accession>
<protein>
    <recommendedName>
        <fullName evidence="5">J domain-containing protein</fullName>
    </recommendedName>
</protein>
<dbReference type="EMBL" id="JAELXT010000001">
    <property type="protein sequence ID" value="MBJ6124038.1"/>
    <property type="molecule type" value="Genomic_DNA"/>
</dbReference>
<gene>
    <name evidence="3" type="ORF">JAO75_01335</name>
</gene>
<organism evidence="3 4">
    <name type="scientific">Microvirga splendida</name>
    <dbReference type="NCBI Taxonomy" id="2795727"/>
    <lineage>
        <taxon>Bacteria</taxon>
        <taxon>Pseudomonadati</taxon>
        <taxon>Pseudomonadota</taxon>
        <taxon>Alphaproteobacteria</taxon>
        <taxon>Hyphomicrobiales</taxon>
        <taxon>Methylobacteriaceae</taxon>
        <taxon>Microvirga</taxon>
    </lineage>
</organism>
<name>A0ABS0XWA5_9HYPH</name>
<comment type="caution">
    <text evidence="3">The sequence shown here is derived from an EMBL/GenBank/DDBJ whole genome shotgun (WGS) entry which is preliminary data.</text>
</comment>
<feature type="coiled-coil region" evidence="1">
    <location>
        <begin position="71"/>
        <end position="112"/>
    </location>
</feature>
<keyword evidence="1" id="KW-0175">Coiled coil</keyword>
<dbReference type="Proteomes" id="UP000620670">
    <property type="component" value="Unassembled WGS sequence"/>
</dbReference>